<dbReference type="InterPro" id="IPR004477">
    <property type="entry name" value="ComEC_N"/>
</dbReference>
<feature type="transmembrane region" description="Helical" evidence="6">
    <location>
        <begin position="325"/>
        <end position="344"/>
    </location>
</feature>
<evidence type="ECO:0000256" key="3">
    <source>
        <dbReference type="ARBA" id="ARBA00022692"/>
    </source>
</evidence>
<evidence type="ECO:0000313" key="9">
    <source>
        <dbReference type="Proteomes" id="UP000014627"/>
    </source>
</evidence>
<evidence type="ECO:0000256" key="4">
    <source>
        <dbReference type="ARBA" id="ARBA00022989"/>
    </source>
</evidence>
<feature type="transmembrane region" description="Helical" evidence="6">
    <location>
        <begin position="259"/>
        <end position="280"/>
    </location>
</feature>
<dbReference type="Proteomes" id="UP000014627">
    <property type="component" value="Unassembled WGS sequence"/>
</dbReference>
<evidence type="ECO:0000256" key="2">
    <source>
        <dbReference type="ARBA" id="ARBA00022475"/>
    </source>
</evidence>
<keyword evidence="2" id="KW-1003">Cell membrane</keyword>
<dbReference type="InterPro" id="IPR052159">
    <property type="entry name" value="Competence_DNA_uptake"/>
</dbReference>
<keyword evidence="3 6" id="KW-0812">Transmembrane</keyword>
<feature type="transmembrane region" description="Helical" evidence="6">
    <location>
        <begin position="356"/>
        <end position="377"/>
    </location>
</feature>
<evidence type="ECO:0000256" key="6">
    <source>
        <dbReference type="SAM" id="Phobius"/>
    </source>
</evidence>
<reference evidence="8 9" key="1">
    <citation type="submission" date="2013-04" db="EMBL/GenBank/DDBJ databases">
        <title>Genome sequence of Chlamydia psittaci 99DC5.</title>
        <authorList>
            <person name="Huot-Creasy H."/>
            <person name="McCracken C.L."/>
            <person name="Humphries M."/>
            <person name="Sachse K."/>
            <person name="Laroucau K."/>
            <person name="Bavoil P."/>
            <person name="Myers G.S."/>
        </authorList>
    </citation>
    <scope>NUCLEOTIDE SEQUENCE [LARGE SCALE GENOMIC DNA]</scope>
    <source>
        <strain evidence="8 9">99DC5</strain>
    </source>
</reference>
<dbReference type="RefSeq" id="WP_014945507.1">
    <property type="nucleotide sequence ID" value="NZ_KE356190.1"/>
</dbReference>
<gene>
    <name evidence="8" type="ORF">CP99DC5_0774</name>
</gene>
<feature type="domain" description="ComEC/Rec2-related protein" evidence="7">
    <location>
        <begin position="215"/>
        <end position="468"/>
    </location>
</feature>
<dbReference type="EMBL" id="ATLC01000052">
    <property type="protein sequence ID" value="EPJ27691.1"/>
    <property type="molecule type" value="Genomic_DNA"/>
</dbReference>
<evidence type="ECO:0000259" key="7">
    <source>
        <dbReference type="Pfam" id="PF03772"/>
    </source>
</evidence>
<keyword evidence="5 6" id="KW-0472">Membrane</keyword>
<evidence type="ECO:0000256" key="5">
    <source>
        <dbReference type="ARBA" id="ARBA00023136"/>
    </source>
</evidence>
<accession>A0ABN0MP38</accession>
<comment type="caution">
    <text evidence="8">The sequence shown here is derived from an EMBL/GenBank/DDBJ whole genome shotgun (WGS) entry which is preliminary data.</text>
</comment>
<evidence type="ECO:0000256" key="1">
    <source>
        <dbReference type="ARBA" id="ARBA00004651"/>
    </source>
</evidence>
<evidence type="ECO:0000313" key="8">
    <source>
        <dbReference type="EMBL" id="EPJ27691.1"/>
    </source>
</evidence>
<dbReference type="PANTHER" id="PTHR30619">
    <property type="entry name" value="DNA INTERNALIZATION/COMPETENCE PROTEIN COMEC/REC2"/>
    <property type="match status" value="1"/>
</dbReference>
<sequence length="486" mass="54971">MLIRFETFSSSVLVHTLHSLWIQLIHSCRYFQQQHPLLISALYWITGIISRPYPLCGAILLVALHPFIPKQLKHQLFIGACWLIPLIMLSEPSSIIHGGVASGSFVIKSGKENRYFGEAIHLSYPCGQKHRHVPCTILVDAHLELNKKYHLKGTTLNHTSQIIFKSNGCYKEIQPSRIALLHHKLRETCHRRILNLFSSRESGSFASSLLLGTPLPKHLKDIFKKKGLAHIFAISGWHFSLCASLLFFFFYIFPTKIKYFLTFIILLGFTLLFPGTPSVWRAWISLSLLCLSPFSSGVCSSFNRLGIGCILCTCVFSPLTPAFALSFLATAGILLFFSHLFRFFYTPWKQIAPKYLLPFLRYIWGALSLGLSSQIFLLFPTVNFFGSLPLDGLIFNLFFPLCVLPIFFLILFSLALPCLVPITEFCISWLIGQPCLHSHNVLISLAPSPLSPWQLTLFLIFVFHIGVSLEKTKTPENPSLHSISEL</sequence>
<organism evidence="8 9">
    <name type="scientific">Chlamydia psittaci 99DC5</name>
    <dbReference type="NCBI Taxonomy" id="1112251"/>
    <lineage>
        <taxon>Bacteria</taxon>
        <taxon>Pseudomonadati</taxon>
        <taxon>Chlamydiota</taxon>
        <taxon>Chlamydiia</taxon>
        <taxon>Chlamydiales</taxon>
        <taxon>Chlamydiaceae</taxon>
        <taxon>Chlamydia/Chlamydophila group</taxon>
        <taxon>Chlamydia</taxon>
    </lineage>
</organism>
<keyword evidence="9" id="KW-1185">Reference proteome</keyword>
<name>A0ABN0MP38_CHLPS</name>
<dbReference type="PANTHER" id="PTHR30619:SF7">
    <property type="entry name" value="BETA-LACTAMASE DOMAIN PROTEIN"/>
    <property type="match status" value="1"/>
</dbReference>
<feature type="transmembrane region" description="Helical" evidence="6">
    <location>
        <begin position="227"/>
        <end position="253"/>
    </location>
</feature>
<protein>
    <submittedName>
        <fullName evidence="8">Competence family protein</fullName>
    </submittedName>
</protein>
<comment type="subcellular location">
    <subcellularLocation>
        <location evidence="1">Cell membrane</location>
        <topology evidence="1">Multi-pass membrane protein</topology>
    </subcellularLocation>
</comment>
<proteinExistence type="predicted"/>
<dbReference type="Pfam" id="PF03772">
    <property type="entry name" value="Competence"/>
    <property type="match status" value="1"/>
</dbReference>
<keyword evidence="4 6" id="KW-1133">Transmembrane helix</keyword>
<feature type="transmembrane region" description="Helical" evidence="6">
    <location>
        <begin position="397"/>
        <end position="420"/>
    </location>
</feature>